<dbReference type="Proteomes" id="UP001175211">
    <property type="component" value="Unassembled WGS sequence"/>
</dbReference>
<evidence type="ECO:0000313" key="2">
    <source>
        <dbReference type="Proteomes" id="UP001175211"/>
    </source>
</evidence>
<dbReference type="AlphaFoldDB" id="A0AA39TP67"/>
<reference evidence="1" key="1">
    <citation type="submission" date="2023-06" db="EMBL/GenBank/DDBJ databases">
        <authorList>
            <consortium name="Lawrence Berkeley National Laboratory"/>
            <person name="Ahrendt S."/>
            <person name="Sahu N."/>
            <person name="Indic B."/>
            <person name="Wong-Bajracharya J."/>
            <person name="Merenyi Z."/>
            <person name="Ke H.-M."/>
            <person name="Monk M."/>
            <person name="Kocsube S."/>
            <person name="Drula E."/>
            <person name="Lipzen A."/>
            <person name="Balint B."/>
            <person name="Henrissat B."/>
            <person name="Andreopoulos B."/>
            <person name="Martin F.M."/>
            <person name="Harder C.B."/>
            <person name="Rigling D."/>
            <person name="Ford K.L."/>
            <person name="Foster G.D."/>
            <person name="Pangilinan J."/>
            <person name="Papanicolaou A."/>
            <person name="Barry K."/>
            <person name="LaButti K."/>
            <person name="Viragh M."/>
            <person name="Koriabine M."/>
            <person name="Yan M."/>
            <person name="Riley R."/>
            <person name="Champramary S."/>
            <person name="Plett K.L."/>
            <person name="Tsai I.J."/>
            <person name="Slot J."/>
            <person name="Sipos G."/>
            <person name="Plett J."/>
            <person name="Nagy L.G."/>
            <person name="Grigoriev I.V."/>
        </authorList>
    </citation>
    <scope>NUCLEOTIDE SEQUENCE</scope>
    <source>
        <strain evidence="1">CCBAS 213</strain>
    </source>
</reference>
<organism evidence="1 2">
    <name type="scientific">Armillaria tabescens</name>
    <name type="common">Ringless honey mushroom</name>
    <name type="synonym">Agaricus tabescens</name>
    <dbReference type="NCBI Taxonomy" id="1929756"/>
    <lineage>
        <taxon>Eukaryota</taxon>
        <taxon>Fungi</taxon>
        <taxon>Dikarya</taxon>
        <taxon>Basidiomycota</taxon>
        <taxon>Agaricomycotina</taxon>
        <taxon>Agaricomycetes</taxon>
        <taxon>Agaricomycetidae</taxon>
        <taxon>Agaricales</taxon>
        <taxon>Marasmiineae</taxon>
        <taxon>Physalacriaceae</taxon>
        <taxon>Desarmillaria</taxon>
    </lineage>
</organism>
<name>A0AA39TP67_ARMTA</name>
<sequence>MYSGMVGVRTPGRSARHNFWPALQPLVETMINQYDAPYDADHPMRTPFDAMCEILGFGLRHGVETVYDIFLDMRCLEVFGSHSLRPSLVTVINGYVAGLAALDTSIDLQRHLDYLHEPENLFLACCIPITNGWNACGESLNNVFPPPPRLSEDICTDIRALASLRPSDPSWDQCRRKLRDLLQDDEGEFFVKQQKWTPHGFESLKPEAIDEAKNNIRLALGKLDEIFSGSVNTYSMHSHESMVRPFFGRIYRYLRYPRCPEKDEVQVQV</sequence>
<dbReference type="GeneID" id="85349885"/>
<evidence type="ECO:0000313" key="1">
    <source>
        <dbReference type="EMBL" id="KAK0461638.1"/>
    </source>
</evidence>
<keyword evidence="2" id="KW-1185">Reference proteome</keyword>
<protein>
    <submittedName>
        <fullName evidence="1">Uncharacterized protein</fullName>
    </submittedName>
</protein>
<accession>A0AA39TP67</accession>
<comment type="caution">
    <text evidence="1">The sequence shown here is derived from an EMBL/GenBank/DDBJ whole genome shotgun (WGS) entry which is preliminary data.</text>
</comment>
<dbReference type="EMBL" id="JAUEPS010000010">
    <property type="protein sequence ID" value="KAK0461638.1"/>
    <property type="molecule type" value="Genomic_DNA"/>
</dbReference>
<gene>
    <name evidence="1" type="ORF">EV420DRAFT_120214</name>
</gene>
<dbReference type="RefSeq" id="XP_060333376.1">
    <property type="nucleotide sequence ID" value="XM_060466337.1"/>
</dbReference>
<proteinExistence type="predicted"/>